<keyword evidence="3" id="KW-1185">Reference proteome</keyword>
<protein>
    <submittedName>
        <fullName evidence="2">Uncharacterized protein</fullName>
    </submittedName>
</protein>
<dbReference type="AlphaFoldDB" id="A0AAE0BA98"/>
<reference evidence="2 3" key="1">
    <citation type="journal article" date="2015" name="Genome Biol. Evol.">
        <title>Comparative Genomics of a Bacterivorous Green Alga Reveals Evolutionary Causalities and Consequences of Phago-Mixotrophic Mode of Nutrition.</title>
        <authorList>
            <person name="Burns J.A."/>
            <person name="Paasch A."/>
            <person name="Narechania A."/>
            <person name="Kim E."/>
        </authorList>
    </citation>
    <scope>NUCLEOTIDE SEQUENCE [LARGE SCALE GENOMIC DNA]</scope>
    <source>
        <strain evidence="2 3">PLY_AMNH</strain>
    </source>
</reference>
<proteinExistence type="predicted"/>
<evidence type="ECO:0000256" key="1">
    <source>
        <dbReference type="SAM" id="MobiDB-lite"/>
    </source>
</evidence>
<feature type="compositionally biased region" description="Basic residues" evidence="1">
    <location>
        <begin position="380"/>
        <end position="395"/>
    </location>
</feature>
<accession>A0AAE0BA98</accession>
<feature type="region of interest" description="Disordered" evidence="1">
    <location>
        <begin position="423"/>
        <end position="444"/>
    </location>
</feature>
<organism evidence="2 3">
    <name type="scientific">Cymbomonas tetramitiformis</name>
    <dbReference type="NCBI Taxonomy" id="36881"/>
    <lineage>
        <taxon>Eukaryota</taxon>
        <taxon>Viridiplantae</taxon>
        <taxon>Chlorophyta</taxon>
        <taxon>Pyramimonadophyceae</taxon>
        <taxon>Pyramimonadales</taxon>
        <taxon>Pyramimonadaceae</taxon>
        <taxon>Cymbomonas</taxon>
    </lineage>
</organism>
<feature type="compositionally biased region" description="Gly residues" evidence="1">
    <location>
        <begin position="221"/>
        <end position="232"/>
    </location>
</feature>
<evidence type="ECO:0000313" key="2">
    <source>
        <dbReference type="EMBL" id="KAK3232711.1"/>
    </source>
</evidence>
<feature type="region of interest" description="Disordered" evidence="1">
    <location>
        <begin position="374"/>
        <end position="408"/>
    </location>
</feature>
<gene>
    <name evidence="2" type="ORF">CYMTET_56952</name>
</gene>
<feature type="region of interest" description="Disordered" evidence="1">
    <location>
        <begin position="209"/>
        <end position="235"/>
    </location>
</feature>
<comment type="caution">
    <text evidence="2">The sequence shown here is derived from an EMBL/GenBank/DDBJ whole genome shotgun (WGS) entry which is preliminary data.</text>
</comment>
<evidence type="ECO:0000313" key="3">
    <source>
        <dbReference type="Proteomes" id="UP001190700"/>
    </source>
</evidence>
<dbReference type="EMBL" id="LGRX02035924">
    <property type="protein sequence ID" value="KAK3232711.1"/>
    <property type="molecule type" value="Genomic_DNA"/>
</dbReference>
<name>A0AAE0BA98_9CHLO</name>
<dbReference type="Proteomes" id="UP001190700">
    <property type="component" value="Unassembled WGS sequence"/>
</dbReference>
<feature type="region of interest" description="Disordered" evidence="1">
    <location>
        <begin position="1"/>
        <end position="88"/>
    </location>
</feature>
<feature type="compositionally biased region" description="Low complexity" evidence="1">
    <location>
        <begin position="425"/>
        <end position="444"/>
    </location>
</feature>
<sequence>MRRADQGQPTVTPLDERARSADQGQPTVTPLDERARRADQGQPTVTPLDERARRTDQGQPTITRVDEKSVAPHISDAKAPLAAPWPRQERAKTKSEGISWDALTGHQLLKKLAERRRTASRCFSGVDPSAKCPKDLGPDGMPVWYAMRDPRNSQSPARRCTPEYKILAPVLSVLLGAKELPEQAEAQIHELGEEEISELELVEGKIHNTPANTVHSDVSGSGNGKGSGGEGAGPSRADYRHTYYARDINAWDSSIHAEAARNYACGSGSKGGARVRWVAGPPEPSDHGVSLAEMTEAQVASREDEKMRKNDHMFSAERLLYGREPPGAHEVHAVRIEGELRHCSAQTFGWNDSRRILVKVIRVCVECLRAPQASRDRAAPRKLRRGPRRHRRLVSRPRGGLGKPAHVMGRPSAALRGRLPGALRQQGPSAAGAGDGDQAPAPLGNRAEEKKGVWEPMQLVEHLGLEADTANGQLEVTPQQLGEIHAAAGRAVLSRRGASWTPGCGESRAQPAGCLLDAWLRGEPCSAGGVPPGRLAAGRAVLSRRGASGTPG</sequence>